<accession>A0A841G4F7</accession>
<proteinExistence type="predicted"/>
<protein>
    <submittedName>
        <fullName evidence="1">Uncharacterized protein</fullName>
    </submittedName>
</protein>
<evidence type="ECO:0000313" key="2">
    <source>
        <dbReference type="Proteomes" id="UP000548476"/>
    </source>
</evidence>
<dbReference type="RefSeq" id="WP_184792698.1">
    <property type="nucleotide sequence ID" value="NZ_BONT01000028.1"/>
</dbReference>
<dbReference type="EMBL" id="JACHGT010000024">
    <property type="protein sequence ID" value="MBB6039609.1"/>
    <property type="molecule type" value="Genomic_DNA"/>
</dbReference>
<organism evidence="1 2">
    <name type="scientific">Phytomonospora endophytica</name>
    <dbReference type="NCBI Taxonomy" id="714109"/>
    <lineage>
        <taxon>Bacteria</taxon>
        <taxon>Bacillati</taxon>
        <taxon>Actinomycetota</taxon>
        <taxon>Actinomycetes</taxon>
        <taxon>Micromonosporales</taxon>
        <taxon>Micromonosporaceae</taxon>
        <taxon>Phytomonospora</taxon>
    </lineage>
</organism>
<dbReference type="AlphaFoldDB" id="A0A841G4F7"/>
<comment type="caution">
    <text evidence="1">The sequence shown here is derived from an EMBL/GenBank/DDBJ whole genome shotgun (WGS) entry which is preliminary data.</text>
</comment>
<keyword evidence="2" id="KW-1185">Reference proteome</keyword>
<name>A0A841G4F7_9ACTN</name>
<evidence type="ECO:0000313" key="1">
    <source>
        <dbReference type="EMBL" id="MBB6039609.1"/>
    </source>
</evidence>
<reference evidence="1 2" key="1">
    <citation type="submission" date="2020-08" db="EMBL/GenBank/DDBJ databases">
        <title>Genomic Encyclopedia of Type Strains, Phase IV (KMG-IV): sequencing the most valuable type-strain genomes for metagenomic binning, comparative biology and taxonomic classification.</title>
        <authorList>
            <person name="Goeker M."/>
        </authorList>
    </citation>
    <scope>NUCLEOTIDE SEQUENCE [LARGE SCALE GENOMIC DNA]</scope>
    <source>
        <strain evidence="1 2">YIM 65646</strain>
    </source>
</reference>
<sequence>MRAWLALWRCGPLVVAAALVPVPFALSGTVPWTLPLALAVTGALMRYGSKGFVDWRAAHLDRMLRSTPVVHRGVLRARAVAAWEVQTQMRRRFGLTDAVTDPDEDLLSGADAVHFALSPTDGRSAERHAEPGCAREPAESVSVGIMFACPDVPSKTRSSP</sequence>
<gene>
    <name evidence="1" type="ORF">HNR73_007506</name>
</gene>
<dbReference type="Proteomes" id="UP000548476">
    <property type="component" value="Unassembled WGS sequence"/>
</dbReference>